<dbReference type="PRINTS" id="PR00129">
    <property type="entry name" value="CUTINASE"/>
</dbReference>
<evidence type="ECO:0000313" key="10">
    <source>
        <dbReference type="EMBL" id="RMZ73900.1"/>
    </source>
</evidence>
<evidence type="ECO:0000313" key="11">
    <source>
        <dbReference type="Proteomes" id="UP000265663"/>
    </source>
</evidence>
<dbReference type="Pfam" id="PF01083">
    <property type="entry name" value="Cutinase"/>
    <property type="match status" value="1"/>
</dbReference>
<evidence type="ECO:0000256" key="5">
    <source>
        <dbReference type="ARBA" id="ARBA00022801"/>
    </source>
</evidence>
<evidence type="ECO:0000256" key="4">
    <source>
        <dbReference type="ARBA" id="ARBA00022729"/>
    </source>
</evidence>
<dbReference type="PANTHER" id="PTHR48250:SF1">
    <property type="entry name" value="CUTINASE"/>
    <property type="match status" value="1"/>
</dbReference>
<keyword evidence="5" id="KW-0378">Hydrolase</keyword>
<feature type="disulfide bond" evidence="9">
    <location>
        <begin position="56"/>
        <end position="131"/>
    </location>
</feature>
<keyword evidence="6 9" id="KW-1015">Disulfide bond</keyword>
<dbReference type="AlphaFoldDB" id="A0A3M7MHE0"/>
<feature type="disulfide bond" evidence="9">
    <location>
        <begin position="190"/>
        <end position="197"/>
    </location>
</feature>
<evidence type="ECO:0000256" key="3">
    <source>
        <dbReference type="ARBA" id="ARBA00022487"/>
    </source>
</evidence>
<comment type="catalytic activity">
    <reaction evidence="7">
        <text>cutin + H2O = cutin monomers.</text>
        <dbReference type="EC" id="3.1.1.74"/>
    </reaction>
</comment>
<dbReference type="PANTHER" id="PTHR48250">
    <property type="entry name" value="CUTINASE 2-RELATED"/>
    <property type="match status" value="1"/>
</dbReference>
<evidence type="ECO:0000256" key="8">
    <source>
        <dbReference type="PIRSR" id="PIRSR611150-1"/>
    </source>
</evidence>
<keyword evidence="4" id="KW-0732">Signal</keyword>
<dbReference type="OrthoDB" id="2975078at2759"/>
<dbReference type="GO" id="GO:0005576">
    <property type="term" value="C:extracellular region"/>
    <property type="evidence" value="ECO:0007669"/>
    <property type="project" value="InterPro"/>
</dbReference>
<feature type="active site" description="Nucleophile" evidence="8">
    <location>
        <position position="142"/>
    </location>
</feature>
<comment type="similarity">
    <text evidence="1">Belongs to the cutinase family.</text>
</comment>
<dbReference type="SMART" id="SM01110">
    <property type="entry name" value="Cutinase"/>
    <property type="match status" value="1"/>
</dbReference>
<keyword evidence="11" id="KW-1185">Reference proteome</keyword>
<organism evidence="10 11">
    <name type="scientific">Pyrenophora seminiperda CCB06</name>
    <dbReference type="NCBI Taxonomy" id="1302712"/>
    <lineage>
        <taxon>Eukaryota</taxon>
        <taxon>Fungi</taxon>
        <taxon>Dikarya</taxon>
        <taxon>Ascomycota</taxon>
        <taxon>Pezizomycotina</taxon>
        <taxon>Dothideomycetes</taxon>
        <taxon>Pleosporomycetidae</taxon>
        <taxon>Pleosporales</taxon>
        <taxon>Pleosporineae</taxon>
        <taxon>Pleosporaceae</taxon>
        <taxon>Pyrenophora</taxon>
    </lineage>
</organism>
<accession>A0A3M7MHE0</accession>
<dbReference type="InterPro" id="IPR029058">
    <property type="entry name" value="AB_hydrolase_fold"/>
</dbReference>
<proteinExistence type="inferred from homology"/>
<dbReference type="EC" id="3.1.1.74" evidence="2"/>
<protein>
    <recommendedName>
        <fullName evidence="2">cutinase</fullName>
        <ecNumber evidence="2">3.1.1.74</ecNumber>
    </recommendedName>
</protein>
<dbReference type="Proteomes" id="UP000265663">
    <property type="component" value="Unassembled WGS sequence"/>
</dbReference>
<evidence type="ECO:0000256" key="9">
    <source>
        <dbReference type="PIRSR" id="PIRSR611150-2"/>
    </source>
</evidence>
<dbReference type="EMBL" id="KE747843">
    <property type="protein sequence ID" value="RMZ73900.1"/>
    <property type="molecule type" value="Genomic_DNA"/>
</dbReference>
<dbReference type="GO" id="GO:0016052">
    <property type="term" value="P:carbohydrate catabolic process"/>
    <property type="evidence" value="ECO:0007669"/>
    <property type="project" value="TreeGrafter"/>
</dbReference>
<dbReference type="GO" id="GO:0050525">
    <property type="term" value="F:cutinase activity"/>
    <property type="evidence" value="ECO:0007669"/>
    <property type="project" value="UniProtKB-EC"/>
</dbReference>
<dbReference type="Gene3D" id="3.40.50.1820">
    <property type="entry name" value="alpha/beta hydrolase"/>
    <property type="match status" value="1"/>
</dbReference>
<evidence type="ECO:0000256" key="1">
    <source>
        <dbReference type="ARBA" id="ARBA00007534"/>
    </source>
</evidence>
<dbReference type="InterPro" id="IPR000675">
    <property type="entry name" value="Cutinase/axe"/>
</dbReference>
<dbReference type="InterPro" id="IPR011150">
    <property type="entry name" value="Cutinase_monf"/>
</dbReference>
<evidence type="ECO:0000256" key="6">
    <source>
        <dbReference type="ARBA" id="ARBA00023157"/>
    </source>
</evidence>
<evidence type="ECO:0000256" key="2">
    <source>
        <dbReference type="ARBA" id="ARBA00013095"/>
    </source>
</evidence>
<sequence>MTVRRESWHCILIFYTHHLTATGHIIMKSLIFLLPATTLAALTSITQNDVTSGTGCKAMTILFARGTTELGNMGSVAGPPFVSAVGAMMGAGNVAVQGIAYPADVPGFLAGGDAGGSKLMAQMVGQVKAKCPDTALVMAGYSQGGQLVHNAAAMLSAADSSFVSSAVIFGDPDNGQAVGKVAAANTKVICAPGDLICAGQAVILPPHLSYGANAGQAAKFVVGKMAAAKAKRELDLPGLAPARATKAKFFVS</sequence>
<keyword evidence="3" id="KW-0719">Serine esterase</keyword>
<evidence type="ECO:0000256" key="7">
    <source>
        <dbReference type="ARBA" id="ARBA00034045"/>
    </source>
</evidence>
<feature type="active site" description="Proton donor/acceptor" evidence="8">
    <location>
        <position position="207"/>
    </location>
</feature>
<gene>
    <name evidence="10" type="ORF">GMOD_00004703</name>
</gene>
<name>A0A3M7MHE0_9PLEO</name>
<reference evidence="10 11" key="1">
    <citation type="journal article" date="2014" name="PLoS ONE">
        <title>De novo Genome Assembly of the Fungal Plant Pathogen Pyrenophora semeniperda.</title>
        <authorList>
            <person name="Soliai M.M."/>
            <person name="Meyer S.E."/>
            <person name="Udall J.A."/>
            <person name="Elzinga D.E."/>
            <person name="Hermansen R.A."/>
            <person name="Bodily P.M."/>
            <person name="Hart A.A."/>
            <person name="Coleman C.E."/>
        </authorList>
    </citation>
    <scope>NUCLEOTIDE SEQUENCE [LARGE SCALE GENOMIC DNA]</scope>
    <source>
        <strain evidence="10 11">CCB06</strain>
        <tissue evidence="10">Mycelium</tissue>
    </source>
</reference>
<feature type="active site" evidence="8">
    <location>
        <position position="194"/>
    </location>
</feature>
<dbReference type="SUPFAM" id="SSF53474">
    <property type="entry name" value="alpha/beta-Hydrolases"/>
    <property type="match status" value="1"/>
</dbReference>